<evidence type="ECO:0000313" key="7">
    <source>
        <dbReference type="Proteomes" id="UP001470230"/>
    </source>
</evidence>
<dbReference type="Gene3D" id="3.30.470.20">
    <property type="entry name" value="ATP-grasp fold, B domain"/>
    <property type="match status" value="1"/>
</dbReference>
<name>A0ABR2K388_9EUKA</name>
<accession>A0ABR2K388</accession>
<feature type="domain" description="ATP-grasp" evidence="5">
    <location>
        <begin position="282"/>
        <end position="329"/>
    </location>
</feature>
<dbReference type="Proteomes" id="UP001470230">
    <property type="component" value="Unassembled WGS sequence"/>
</dbReference>
<sequence>MDIHPVSESSGHIFYETSRKAMEELGININDEDNLAMLVWFDTIKDTDYFSQLMPWQIVNRVPNINVICRKASFVRCIQRINIFFRGKFSFLPRSFILPLHKIQFTKALQKVPNNKTYIVKSDGGALGQGIVIIHPGESYEPTSQLSIAQEYIESYLLNGYKFDLRVYVLVIPTKIPKIYVYRDGIARFCSSPASEDSPFSQLTNTAVNRKNPNANISSITQTIKSVFAQIQKTDPKFNLSKMWYDIDEAIGLTVLSSAGIVNAGVNSKILQTGLPYRSFQLLGFDVLIAQDFKPYILEVNYRPSLDHDSEIEMKLKIKMLKDLLSIAVLPFSEIETLVRSRNKATSSFQAPNPKLTSKSSFNKNPSTSSFLSSCSNVSVSSSYSESTTCTWSAVTFKKFLGKHQNLLDNAKAKRKEALLNSDFVKIYPTKDPERSKFWAEVLSASEELPTEIGNGYHLPRVVDSLQCVQPKNMKEEMDKKQQQQQRYQMQQKHKQMSVSFGPKKIGSNPCSIGLKIIDKNKKSFKEGCSHLPRLNKNQPYPS</sequence>
<dbReference type="EMBL" id="JAPFFF010000007">
    <property type="protein sequence ID" value="KAK8885580.1"/>
    <property type="molecule type" value="Genomic_DNA"/>
</dbReference>
<keyword evidence="7" id="KW-1185">Reference proteome</keyword>
<gene>
    <name evidence="6" type="ORF">M9Y10_041030</name>
</gene>
<evidence type="ECO:0000256" key="3">
    <source>
        <dbReference type="ARBA" id="ARBA00022840"/>
    </source>
</evidence>
<evidence type="ECO:0000256" key="2">
    <source>
        <dbReference type="ARBA" id="ARBA00022741"/>
    </source>
</evidence>
<organism evidence="6 7">
    <name type="scientific">Tritrichomonas musculus</name>
    <dbReference type="NCBI Taxonomy" id="1915356"/>
    <lineage>
        <taxon>Eukaryota</taxon>
        <taxon>Metamonada</taxon>
        <taxon>Parabasalia</taxon>
        <taxon>Tritrichomonadida</taxon>
        <taxon>Tritrichomonadidae</taxon>
        <taxon>Tritrichomonas</taxon>
    </lineage>
</organism>
<keyword evidence="1" id="KW-0436">Ligase</keyword>
<keyword evidence="3 4" id="KW-0067">ATP-binding</keyword>
<dbReference type="Pfam" id="PF03133">
    <property type="entry name" value="TTL"/>
    <property type="match status" value="1"/>
</dbReference>
<evidence type="ECO:0000259" key="5">
    <source>
        <dbReference type="PROSITE" id="PS50975"/>
    </source>
</evidence>
<keyword evidence="2 4" id="KW-0547">Nucleotide-binding</keyword>
<evidence type="ECO:0000256" key="4">
    <source>
        <dbReference type="PROSITE-ProRule" id="PRU00409"/>
    </source>
</evidence>
<evidence type="ECO:0000256" key="1">
    <source>
        <dbReference type="ARBA" id="ARBA00022598"/>
    </source>
</evidence>
<reference evidence="6 7" key="1">
    <citation type="submission" date="2024-04" db="EMBL/GenBank/DDBJ databases">
        <title>Tritrichomonas musculus Genome.</title>
        <authorList>
            <person name="Alves-Ferreira E."/>
            <person name="Grigg M."/>
            <person name="Lorenzi H."/>
            <person name="Galac M."/>
        </authorList>
    </citation>
    <scope>NUCLEOTIDE SEQUENCE [LARGE SCALE GENOMIC DNA]</scope>
    <source>
        <strain evidence="6 7">EAF2021</strain>
    </source>
</reference>
<dbReference type="InterPro" id="IPR004344">
    <property type="entry name" value="TTL/TTLL_fam"/>
</dbReference>
<dbReference type="PROSITE" id="PS50975">
    <property type="entry name" value="ATP_GRASP"/>
    <property type="match status" value="1"/>
</dbReference>
<dbReference type="PANTHER" id="PTHR12241:SF154">
    <property type="entry name" value="TUBULIN POLYGLUTAMYLASE TTLL11"/>
    <property type="match status" value="1"/>
</dbReference>
<dbReference type="PROSITE" id="PS51221">
    <property type="entry name" value="TTL"/>
    <property type="match status" value="1"/>
</dbReference>
<proteinExistence type="predicted"/>
<evidence type="ECO:0000313" key="6">
    <source>
        <dbReference type="EMBL" id="KAK8885580.1"/>
    </source>
</evidence>
<dbReference type="PANTHER" id="PTHR12241">
    <property type="entry name" value="TUBULIN POLYGLUTAMYLASE"/>
    <property type="match status" value="1"/>
</dbReference>
<protein>
    <submittedName>
        <fullName evidence="6">Positive regulation of cilium movement</fullName>
    </submittedName>
</protein>
<dbReference type="InterPro" id="IPR011761">
    <property type="entry name" value="ATP-grasp"/>
</dbReference>
<comment type="caution">
    <text evidence="6">The sequence shown here is derived from an EMBL/GenBank/DDBJ whole genome shotgun (WGS) entry which is preliminary data.</text>
</comment>
<dbReference type="SUPFAM" id="SSF56059">
    <property type="entry name" value="Glutathione synthetase ATP-binding domain-like"/>
    <property type="match status" value="1"/>
</dbReference>